<organism evidence="2 3">
    <name type="scientific">Ajellomyces capsulatus (strain G186AR / H82 / ATCC MYA-2454 / RMSCC 2432)</name>
    <name type="common">Darling's disease fungus</name>
    <name type="synonym">Histoplasma capsulatum</name>
    <dbReference type="NCBI Taxonomy" id="447093"/>
    <lineage>
        <taxon>Eukaryota</taxon>
        <taxon>Fungi</taxon>
        <taxon>Dikarya</taxon>
        <taxon>Ascomycota</taxon>
        <taxon>Pezizomycotina</taxon>
        <taxon>Eurotiomycetes</taxon>
        <taxon>Eurotiomycetidae</taxon>
        <taxon>Onygenales</taxon>
        <taxon>Ajellomycetaceae</taxon>
        <taxon>Histoplasma</taxon>
    </lineage>
</organism>
<dbReference type="GeneID" id="69033051"/>
<evidence type="ECO:0000256" key="1">
    <source>
        <dbReference type="SAM" id="SignalP"/>
    </source>
</evidence>
<feature type="chain" id="PRO_5002900811" evidence="1">
    <location>
        <begin position="19"/>
        <end position="142"/>
    </location>
</feature>
<dbReference type="AlphaFoldDB" id="C0NA88"/>
<dbReference type="Proteomes" id="UP000001631">
    <property type="component" value="Unassembled WGS sequence"/>
</dbReference>
<evidence type="ECO:0000313" key="3">
    <source>
        <dbReference type="Proteomes" id="UP000001631"/>
    </source>
</evidence>
<evidence type="ECO:0000313" key="2">
    <source>
        <dbReference type="EMBL" id="EEH10579.1"/>
    </source>
</evidence>
<proteinExistence type="predicted"/>
<keyword evidence="3" id="KW-1185">Reference proteome</keyword>
<accession>C0NA88</accession>
<sequence>MTEPKGFPLLLLLRLSSSGSIICSRLKLVDSQFLAVEFNSLQRLEDLDIIDPVPYHFMYPSHISTPISCDIHKFCEFRLLYRSYIMWIPDESPPPYVDLYPRVKRRTIWKARIKNLLQRLSQSKTHKRLVDGSDRQGNSKGA</sequence>
<dbReference type="InParanoid" id="C0NA88"/>
<keyword evidence="1" id="KW-0732">Signal</keyword>
<dbReference type="EMBL" id="GG663363">
    <property type="protein sequence ID" value="EEH10579.1"/>
    <property type="molecule type" value="Genomic_DNA"/>
</dbReference>
<reference evidence="2" key="1">
    <citation type="submission" date="2009-02" db="EMBL/GenBank/DDBJ databases">
        <title>The Genome Sequence of Ajellomyces capsulatus strain G186AR.</title>
        <authorList>
            <consortium name="The Broad Institute Genome Sequencing Platform"/>
            <person name="Champion M."/>
            <person name="Cuomo C."/>
            <person name="Ma L.-J."/>
            <person name="Henn M.R."/>
            <person name="Sil A."/>
            <person name="Goldman B."/>
            <person name="Young S.K."/>
            <person name="Kodira C.D."/>
            <person name="Zeng Q."/>
            <person name="Koehrsen M."/>
            <person name="Alvarado L."/>
            <person name="Berlin A."/>
            <person name="Borenstein D."/>
            <person name="Chen Z."/>
            <person name="Engels R."/>
            <person name="Freedman E."/>
            <person name="Gellesch M."/>
            <person name="Goldberg J."/>
            <person name="Griggs A."/>
            <person name="Gujja S."/>
            <person name="Heiman D."/>
            <person name="Hepburn T."/>
            <person name="Howarth C."/>
            <person name="Jen D."/>
            <person name="Larson L."/>
            <person name="Lewis B."/>
            <person name="Mehta T."/>
            <person name="Park D."/>
            <person name="Pearson M."/>
            <person name="Roberts A."/>
            <person name="Saif S."/>
            <person name="Shea T."/>
            <person name="Shenoy N."/>
            <person name="Sisk P."/>
            <person name="Stolte C."/>
            <person name="Sykes S."/>
            <person name="Walk T."/>
            <person name="White J."/>
            <person name="Yandava C."/>
            <person name="Klein B."/>
            <person name="McEwen J.G."/>
            <person name="Puccia R."/>
            <person name="Goldman G.H."/>
            <person name="Felipe M.S."/>
            <person name="Nino-Vega G."/>
            <person name="San-Blas G."/>
            <person name="Taylor J."/>
            <person name="Mendoza L."/>
            <person name="Galagan J."/>
            <person name="Nusbaum C."/>
            <person name="Birren B."/>
        </authorList>
    </citation>
    <scope>NUCLEOTIDE SEQUENCE</scope>
    <source>
        <strain evidence="2">G186AR</strain>
    </source>
</reference>
<gene>
    <name evidence="2" type="ORF">HCBG_00034</name>
</gene>
<dbReference type="RefSeq" id="XP_045291059.1">
    <property type="nucleotide sequence ID" value="XM_045427084.1"/>
</dbReference>
<dbReference type="HOGENOM" id="CLU_1815240_0_0_1"/>
<protein>
    <submittedName>
        <fullName evidence="2">Uncharacterized protein</fullName>
    </submittedName>
</protein>
<feature type="signal peptide" evidence="1">
    <location>
        <begin position="1"/>
        <end position="18"/>
    </location>
</feature>
<name>C0NA88_AJECG</name>